<gene>
    <name evidence="1" type="ORF">CLORY_45670</name>
</gene>
<dbReference type="STRING" id="1450648.CLORY_45670"/>
<dbReference type="Proteomes" id="UP000190080">
    <property type="component" value="Unassembled WGS sequence"/>
</dbReference>
<accession>A0A1V4I3V9</accession>
<proteinExistence type="predicted"/>
<protein>
    <submittedName>
        <fullName evidence="1">Uncharacterized protein</fullName>
    </submittedName>
</protein>
<evidence type="ECO:0000313" key="2">
    <source>
        <dbReference type="Proteomes" id="UP000190080"/>
    </source>
</evidence>
<reference evidence="1 2" key="1">
    <citation type="submission" date="2017-03" db="EMBL/GenBank/DDBJ databases">
        <title>Genome sequence of Clostridium oryzae DSM 28571.</title>
        <authorList>
            <person name="Poehlein A."/>
            <person name="Daniel R."/>
        </authorList>
    </citation>
    <scope>NUCLEOTIDE SEQUENCE [LARGE SCALE GENOMIC DNA]</scope>
    <source>
        <strain evidence="1 2">DSM 28571</strain>
    </source>
</reference>
<dbReference type="EMBL" id="MZGV01000152">
    <property type="protein sequence ID" value="OPJ54550.1"/>
    <property type="molecule type" value="Genomic_DNA"/>
</dbReference>
<organism evidence="1 2">
    <name type="scientific">Clostridium oryzae</name>
    <dbReference type="NCBI Taxonomy" id="1450648"/>
    <lineage>
        <taxon>Bacteria</taxon>
        <taxon>Bacillati</taxon>
        <taxon>Bacillota</taxon>
        <taxon>Clostridia</taxon>
        <taxon>Eubacteriales</taxon>
        <taxon>Clostridiaceae</taxon>
        <taxon>Clostridium</taxon>
    </lineage>
</organism>
<sequence>MEEDPKVESETAKIYLANIKSNYQLYLNEQLKQYISKEQALAENENQIVTTDNSAFRAQKDKAFAIDKNEFVSLISDALKIQTITFTEKAKLYELWSTFKEFNKDILIAILDDIKSKSSDFNLNFLYYLSEIKKQYESQLASLKESGGKVNE</sequence>
<keyword evidence="2" id="KW-1185">Reference proteome</keyword>
<comment type="caution">
    <text evidence="1">The sequence shown here is derived from an EMBL/GenBank/DDBJ whole genome shotgun (WGS) entry which is preliminary data.</text>
</comment>
<name>A0A1V4I3V9_9CLOT</name>
<dbReference type="AlphaFoldDB" id="A0A1V4I3V9"/>
<evidence type="ECO:0000313" key="1">
    <source>
        <dbReference type="EMBL" id="OPJ54550.1"/>
    </source>
</evidence>